<protein>
    <submittedName>
        <fullName evidence="2">Uncharacterized protein</fullName>
    </submittedName>
</protein>
<sequence>MGRGGVRTELFGLEGAISARGVADRPRRPLTCDGSRPPGTRLTASAGETNATGSDRALMPTNVTQFGPDDRSHTLEVLFSAWAHRRWPHSDPLKNDELALHLGTEAFVRLTLEECSPVNGKLSGEEERHTDTLLGKRKIRIYRNRNRNPLSHVPSLAVAFNSHRPLSSVDQRCLTLSLPHEALAEGLVARAAAIPLTRLDGHPAQPCASPGTRDVWQEA</sequence>
<organism evidence="2 3">
    <name type="scientific">Aldrovandia affinis</name>
    <dbReference type="NCBI Taxonomy" id="143900"/>
    <lineage>
        <taxon>Eukaryota</taxon>
        <taxon>Metazoa</taxon>
        <taxon>Chordata</taxon>
        <taxon>Craniata</taxon>
        <taxon>Vertebrata</taxon>
        <taxon>Euteleostomi</taxon>
        <taxon>Actinopterygii</taxon>
        <taxon>Neopterygii</taxon>
        <taxon>Teleostei</taxon>
        <taxon>Notacanthiformes</taxon>
        <taxon>Halosauridae</taxon>
        <taxon>Aldrovandia</taxon>
    </lineage>
</organism>
<accession>A0AAD7STY4</accession>
<reference evidence="2" key="1">
    <citation type="journal article" date="2023" name="Science">
        <title>Genome structures resolve the early diversification of teleost fishes.</title>
        <authorList>
            <person name="Parey E."/>
            <person name="Louis A."/>
            <person name="Montfort J."/>
            <person name="Bouchez O."/>
            <person name="Roques C."/>
            <person name="Iampietro C."/>
            <person name="Lluch J."/>
            <person name="Castinel A."/>
            <person name="Donnadieu C."/>
            <person name="Desvignes T."/>
            <person name="Floi Bucao C."/>
            <person name="Jouanno E."/>
            <person name="Wen M."/>
            <person name="Mejri S."/>
            <person name="Dirks R."/>
            <person name="Jansen H."/>
            <person name="Henkel C."/>
            <person name="Chen W.J."/>
            <person name="Zahm M."/>
            <person name="Cabau C."/>
            <person name="Klopp C."/>
            <person name="Thompson A.W."/>
            <person name="Robinson-Rechavi M."/>
            <person name="Braasch I."/>
            <person name="Lecointre G."/>
            <person name="Bobe J."/>
            <person name="Postlethwait J.H."/>
            <person name="Berthelot C."/>
            <person name="Roest Crollius H."/>
            <person name="Guiguen Y."/>
        </authorList>
    </citation>
    <scope>NUCLEOTIDE SEQUENCE</scope>
    <source>
        <strain evidence="2">NC1722</strain>
    </source>
</reference>
<feature type="region of interest" description="Disordered" evidence="1">
    <location>
        <begin position="200"/>
        <end position="219"/>
    </location>
</feature>
<comment type="caution">
    <text evidence="2">The sequence shown here is derived from an EMBL/GenBank/DDBJ whole genome shotgun (WGS) entry which is preliminary data.</text>
</comment>
<feature type="compositionally biased region" description="Polar residues" evidence="1">
    <location>
        <begin position="42"/>
        <end position="53"/>
    </location>
</feature>
<proteinExistence type="predicted"/>
<evidence type="ECO:0000313" key="2">
    <source>
        <dbReference type="EMBL" id="KAJ8408676.1"/>
    </source>
</evidence>
<evidence type="ECO:0000313" key="3">
    <source>
        <dbReference type="Proteomes" id="UP001221898"/>
    </source>
</evidence>
<feature type="region of interest" description="Disordered" evidence="1">
    <location>
        <begin position="22"/>
        <end position="60"/>
    </location>
</feature>
<dbReference type="Proteomes" id="UP001221898">
    <property type="component" value="Unassembled WGS sequence"/>
</dbReference>
<dbReference type="EMBL" id="JAINUG010000034">
    <property type="protein sequence ID" value="KAJ8408676.1"/>
    <property type="molecule type" value="Genomic_DNA"/>
</dbReference>
<keyword evidence="3" id="KW-1185">Reference proteome</keyword>
<dbReference type="AlphaFoldDB" id="A0AAD7STY4"/>
<gene>
    <name evidence="2" type="ORF">AAFF_G00253110</name>
</gene>
<evidence type="ECO:0000256" key="1">
    <source>
        <dbReference type="SAM" id="MobiDB-lite"/>
    </source>
</evidence>
<name>A0AAD7STY4_9TELE</name>